<dbReference type="KEGG" id="pns:A9D12_10080"/>
<evidence type="ECO:0000313" key="1">
    <source>
        <dbReference type="EMBL" id="ANK14276.1"/>
    </source>
</evidence>
<gene>
    <name evidence="1" type="ORF">A9D12_10080</name>
</gene>
<dbReference type="InterPro" id="IPR011200">
    <property type="entry name" value="UCP012608"/>
</dbReference>
<proteinExistence type="predicted"/>
<sequence length="325" mass="34526">MEALARVLPRAATIFAIIERWPGDLASDGVIFRLTAGLHDFALSDHGGVLGALYGSGPLPSDAQLDRVLARVLDERAAALSRWLSHPTQTNEVARVAGLVAVLGELAARDGLPCEVLELGASAGLNLNFPHYAIVAGAARVGPGDARVTLAPDWRGRAAAMAPCDIIGARGVDLHPLDPANADDCRSLSAYLWPGEAARAARLVAALDVARCHPPMVDSGLASAWLLQRFAEPQAHGTRRAVFHSMVLQYASAAERAAIDFAFSLAGARAEPGRPLARISLEWRADRGAVELRVAQWDGAAQRGESRLAALCHPYGEWIEWRGLG</sequence>
<dbReference type="AlphaFoldDB" id="A0A192D8C8"/>
<organism evidence="1 2">
    <name type="scientific">Erythrobacter neustonensis</name>
    <dbReference type="NCBI Taxonomy" id="1112"/>
    <lineage>
        <taxon>Bacteria</taxon>
        <taxon>Pseudomonadati</taxon>
        <taxon>Pseudomonadota</taxon>
        <taxon>Alphaproteobacteria</taxon>
        <taxon>Sphingomonadales</taxon>
        <taxon>Erythrobacteraceae</taxon>
        <taxon>Erythrobacter/Porphyrobacter group</taxon>
        <taxon>Erythrobacter</taxon>
    </lineage>
</organism>
<accession>A0A192D8C8</accession>
<keyword evidence="2" id="KW-1185">Reference proteome</keyword>
<dbReference type="STRING" id="1112.A9D12_10080"/>
<evidence type="ECO:0000313" key="2">
    <source>
        <dbReference type="Proteomes" id="UP000078263"/>
    </source>
</evidence>
<reference evidence="1 2" key="1">
    <citation type="submission" date="2016-05" db="EMBL/GenBank/DDBJ databases">
        <title>Compelete Genome Sequence of Bacteriochlorophyll-Synthesizing Bacterium Porphyrobacter neustonensis DSM 9434.</title>
        <authorList>
            <person name="Shi X.-L."/>
            <person name="Wu Y.-H."/>
            <person name="Cheng H."/>
            <person name="Xu L."/>
            <person name="Zhang X.-Q."/>
            <person name="Wang C.-S."/>
            <person name="Xu X.-W."/>
        </authorList>
    </citation>
    <scope>NUCLEOTIDE SEQUENCE [LARGE SCALE GENOMIC DNA]</scope>
    <source>
        <strain evidence="1 2">DSM 9434</strain>
    </source>
</reference>
<dbReference type="Proteomes" id="UP000078263">
    <property type="component" value="Chromosome"/>
</dbReference>
<dbReference type="EMBL" id="CP016033">
    <property type="protein sequence ID" value="ANK14276.1"/>
    <property type="molecule type" value="Genomic_DNA"/>
</dbReference>
<protein>
    <recommendedName>
        <fullName evidence="3">DUF2332 domain-containing protein</fullName>
    </recommendedName>
</protein>
<name>A0A192D8C8_9SPHN</name>
<evidence type="ECO:0008006" key="3">
    <source>
        <dbReference type="Google" id="ProtNLM"/>
    </source>
</evidence>
<dbReference type="Pfam" id="PF10094">
    <property type="entry name" value="DUF2332"/>
    <property type="match status" value="1"/>
</dbReference>